<organism evidence="12 13">
    <name type="scientific">Crassostrea virginica</name>
    <name type="common">Eastern oyster</name>
    <dbReference type="NCBI Taxonomy" id="6565"/>
    <lineage>
        <taxon>Eukaryota</taxon>
        <taxon>Metazoa</taxon>
        <taxon>Spiralia</taxon>
        <taxon>Lophotrochozoa</taxon>
        <taxon>Mollusca</taxon>
        <taxon>Bivalvia</taxon>
        <taxon>Autobranchia</taxon>
        <taxon>Pteriomorphia</taxon>
        <taxon>Ostreida</taxon>
        <taxon>Ostreoidea</taxon>
        <taxon>Ostreidae</taxon>
        <taxon>Crassostrea</taxon>
    </lineage>
</organism>
<feature type="transmembrane region" description="Helical" evidence="11">
    <location>
        <begin position="146"/>
        <end position="165"/>
    </location>
</feature>
<feature type="binding site" evidence="8">
    <location>
        <position position="69"/>
    </location>
    <ligand>
        <name>Na(+)</name>
        <dbReference type="ChEBI" id="CHEBI:29101"/>
        <label>1</label>
    </ligand>
</feature>
<dbReference type="OrthoDB" id="6150485at2759"/>
<keyword evidence="3 10" id="KW-0813">Transport</keyword>
<keyword evidence="7" id="KW-0325">Glycoprotein</keyword>
<feature type="disulfide bond" evidence="9">
    <location>
        <begin position="167"/>
        <end position="176"/>
    </location>
</feature>
<reference evidence="13" key="1">
    <citation type="submission" date="2025-08" db="UniProtKB">
        <authorList>
            <consortium name="RefSeq"/>
        </authorList>
    </citation>
    <scope>IDENTIFICATION</scope>
    <source>
        <tissue evidence="13">Whole sample</tissue>
    </source>
</reference>
<gene>
    <name evidence="13" type="primary">LOC111134587</name>
</gene>
<feature type="transmembrane region" description="Helical" evidence="11">
    <location>
        <begin position="419"/>
        <end position="440"/>
    </location>
</feature>
<feature type="transmembrane region" description="Helical" evidence="11">
    <location>
        <begin position="536"/>
        <end position="558"/>
    </location>
</feature>
<evidence type="ECO:0000256" key="11">
    <source>
        <dbReference type="SAM" id="Phobius"/>
    </source>
</evidence>
<sequence length="649" mass="73694">MQVDLNIQFTSDNLSNMSKDASIPMNVMDNQSSLLDTDSDSSSPTERPVWSRRIEYLLSLFGYSVGLGNIWRFPYLCMRNGGGAFLIPFFVALIFCGVPLYFLEVSLGQFTGKSPLVLWSIAPLFKGLGWLMMTISFVASWYYNTVIAWVIYYFVHAFFPTIPWATCDNWWNTEHCIVSLKDRLTLNKSLADVNQSLPDHLFNFTDISNCYNTTQANQSLTYYTAAYEFWEYNVLRRSDGIEHPGSVQLHMVGVLFASWFLTFFCLIKGVRSVGKVVYVTVILPYVLLTVILIRGLTLDGAIDGIIFFLKPDFSKVFQLQVWIEAGMQVFYSLGPAWGGIITMSSYNRFNNQCLRDAWYGTMADGLTSFYAGFVVFSVLGFMAKDVGLTMEEISKSASGPGLVFVAYPEALTKLPMPHLWGVLFFFMLVTVGVDSQFGMFETVASGLADKFPKQLNSRKVQTTAFLCIFLFILGIPFTTNGGIYLFQLIDWYCAAFCIMLGTFLECFVVAWVYGAERFSRDVELMIGKPVHIVMRISWCIITPAAMLLLFLASLTFYAPPNSATYTYPDFAIAIGQFFAVLPLLPVLFFMIWEICHSEGTFIQRIKTLSRPDSSWGPHSKRHWQTYKMYEYEGGLVNRIRVNLLGDHRR</sequence>
<dbReference type="RefSeq" id="XP_022339452.1">
    <property type="nucleotide sequence ID" value="XM_022483744.1"/>
</dbReference>
<name>A0A8B8EFN7_CRAVI</name>
<dbReference type="Pfam" id="PF00209">
    <property type="entry name" value="SNF"/>
    <property type="match status" value="1"/>
</dbReference>
<evidence type="ECO:0000256" key="9">
    <source>
        <dbReference type="PIRSR" id="PIRSR600175-2"/>
    </source>
</evidence>
<dbReference type="GO" id="GO:0005886">
    <property type="term" value="C:plasma membrane"/>
    <property type="evidence" value="ECO:0007669"/>
    <property type="project" value="TreeGrafter"/>
</dbReference>
<accession>A0A8B8EFN7</accession>
<dbReference type="AlphaFoldDB" id="A0A8B8EFN7"/>
<feature type="binding site" evidence="8">
    <location>
        <position position="332"/>
    </location>
    <ligand>
        <name>Na(+)</name>
        <dbReference type="ChEBI" id="CHEBI:29101"/>
        <label>1</label>
    </ligand>
</feature>
<dbReference type="GO" id="GO:0005283">
    <property type="term" value="F:amino acid:sodium symporter activity"/>
    <property type="evidence" value="ECO:0007669"/>
    <property type="project" value="TreeGrafter"/>
</dbReference>
<feature type="transmembrane region" description="Helical" evidence="11">
    <location>
        <begin position="489"/>
        <end position="515"/>
    </location>
</feature>
<dbReference type="GO" id="GO:0089718">
    <property type="term" value="P:amino acid import across plasma membrane"/>
    <property type="evidence" value="ECO:0007669"/>
    <property type="project" value="TreeGrafter"/>
</dbReference>
<feature type="transmembrane region" description="Helical" evidence="11">
    <location>
        <begin position="247"/>
        <end position="267"/>
    </location>
</feature>
<feature type="binding site" evidence="8">
    <location>
        <position position="434"/>
    </location>
    <ligand>
        <name>Na(+)</name>
        <dbReference type="ChEBI" id="CHEBI:29101"/>
        <label>1</label>
    </ligand>
</feature>
<evidence type="ECO:0000256" key="3">
    <source>
        <dbReference type="ARBA" id="ARBA00022448"/>
    </source>
</evidence>
<feature type="transmembrane region" description="Helical" evidence="11">
    <location>
        <begin position="116"/>
        <end position="139"/>
    </location>
</feature>
<keyword evidence="10" id="KW-0769">Symport</keyword>
<dbReference type="KEGG" id="cvn:111134587"/>
<feature type="binding site" evidence="8">
    <location>
        <position position="435"/>
    </location>
    <ligand>
        <name>Na(+)</name>
        <dbReference type="ChEBI" id="CHEBI:29101"/>
        <label>1</label>
    </ligand>
</feature>
<evidence type="ECO:0000256" key="8">
    <source>
        <dbReference type="PIRSR" id="PIRSR600175-1"/>
    </source>
</evidence>
<dbReference type="InterPro" id="IPR037272">
    <property type="entry name" value="SNS_sf"/>
</dbReference>
<keyword evidence="4 10" id="KW-0812">Transmembrane</keyword>
<evidence type="ECO:0000313" key="13">
    <source>
        <dbReference type="RefSeq" id="XP_022339452.1"/>
    </source>
</evidence>
<dbReference type="SUPFAM" id="SSF161070">
    <property type="entry name" value="SNF-like"/>
    <property type="match status" value="1"/>
</dbReference>
<dbReference type="PANTHER" id="PTHR11616">
    <property type="entry name" value="SODIUM/CHLORIDE DEPENDENT TRANSPORTER"/>
    <property type="match status" value="1"/>
</dbReference>
<feature type="binding site" evidence="8">
    <location>
        <position position="65"/>
    </location>
    <ligand>
        <name>Na(+)</name>
        <dbReference type="ChEBI" id="CHEBI:29101"/>
        <label>1</label>
    </ligand>
</feature>
<keyword evidence="6 11" id="KW-0472">Membrane</keyword>
<evidence type="ECO:0000256" key="6">
    <source>
        <dbReference type="ARBA" id="ARBA00023136"/>
    </source>
</evidence>
<dbReference type="GeneID" id="111134587"/>
<dbReference type="InterPro" id="IPR000175">
    <property type="entry name" value="Na/ntran_symport"/>
</dbReference>
<keyword evidence="8" id="KW-0915">Sodium</keyword>
<feature type="transmembrane region" description="Helical" evidence="11">
    <location>
        <begin position="570"/>
        <end position="592"/>
    </location>
</feature>
<comment type="similarity">
    <text evidence="2 10">Belongs to the sodium:neurotransmitter symporter (SNF) (TC 2.A.22) family.</text>
</comment>
<evidence type="ECO:0000256" key="2">
    <source>
        <dbReference type="ARBA" id="ARBA00006459"/>
    </source>
</evidence>
<evidence type="ECO:0000256" key="5">
    <source>
        <dbReference type="ARBA" id="ARBA00022989"/>
    </source>
</evidence>
<keyword evidence="5 11" id="KW-1133">Transmembrane helix</keyword>
<keyword evidence="9" id="KW-1015">Disulfide bond</keyword>
<evidence type="ECO:0000256" key="7">
    <source>
        <dbReference type="ARBA" id="ARBA00023180"/>
    </source>
</evidence>
<evidence type="ECO:0000256" key="4">
    <source>
        <dbReference type="ARBA" id="ARBA00022692"/>
    </source>
</evidence>
<feature type="transmembrane region" description="Helical" evidence="11">
    <location>
        <begin position="460"/>
        <end position="477"/>
    </location>
</feature>
<dbReference type="Proteomes" id="UP000694844">
    <property type="component" value="Chromosome 5"/>
</dbReference>
<feature type="transmembrane region" description="Helical" evidence="11">
    <location>
        <begin position="83"/>
        <end position="104"/>
    </location>
</feature>
<protein>
    <recommendedName>
        <fullName evidence="10">Transporter</fullName>
    </recommendedName>
</protein>
<evidence type="ECO:0000256" key="1">
    <source>
        <dbReference type="ARBA" id="ARBA00004141"/>
    </source>
</evidence>
<feature type="transmembrane region" description="Helical" evidence="11">
    <location>
        <begin position="276"/>
        <end position="309"/>
    </location>
</feature>
<keyword evidence="12" id="KW-1185">Reference proteome</keyword>
<evidence type="ECO:0000256" key="10">
    <source>
        <dbReference type="RuleBase" id="RU003732"/>
    </source>
</evidence>
<dbReference type="PROSITE" id="PS50267">
    <property type="entry name" value="NA_NEUROTRAN_SYMP_3"/>
    <property type="match status" value="1"/>
</dbReference>
<dbReference type="GO" id="GO:0046872">
    <property type="term" value="F:metal ion binding"/>
    <property type="evidence" value="ECO:0007669"/>
    <property type="project" value="UniProtKB-KW"/>
</dbReference>
<feature type="binding site" evidence="8">
    <location>
        <position position="62"/>
    </location>
    <ligand>
        <name>Na(+)</name>
        <dbReference type="ChEBI" id="CHEBI:29101"/>
        <label>1</label>
    </ligand>
</feature>
<feature type="transmembrane region" description="Helical" evidence="11">
    <location>
        <begin position="329"/>
        <end position="346"/>
    </location>
</feature>
<evidence type="ECO:0000313" key="12">
    <source>
        <dbReference type="Proteomes" id="UP000694844"/>
    </source>
</evidence>
<dbReference type="PANTHER" id="PTHR11616:SF321">
    <property type="entry name" value="SODIUM-DEPENDENT NUTRIENT AMINO ACID TRANSPORTER 1-RELATED"/>
    <property type="match status" value="1"/>
</dbReference>
<dbReference type="PROSITE" id="PS00610">
    <property type="entry name" value="NA_NEUROTRAN_SYMP_1"/>
    <property type="match status" value="1"/>
</dbReference>
<keyword evidence="8" id="KW-0479">Metal-binding</keyword>
<dbReference type="PRINTS" id="PR00176">
    <property type="entry name" value="NANEUSMPORT"/>
</dbReference>
<feature type="transmembrane region" description="Helical" evidence="11">
    <location>
        <begin position="358"/>
        <end position="382"/>
    </location>
</feature>
<proteinExistence type="inferred from homology"/>
<comment type="subcellular location">
    <subcellularLocation>
        <location evidence="1">Membrane</location>
        <topology evidence="1">Multi-pass membrane protein</topology>
    </subcellularLocation>
</comment>